<evidence type="ECO:0000259" key="1">
    <source>
        <dbReference type="Pfam" id="PF00535"/>
    </source>
</evidence>
<dbReference type="PANTHER" id="PTHR43179">
    <property type="entry name" value="RHAMNOSYLTRANSFERASE WBBL"/>
    <property type="match status" value="1"/>
</dbReference>
<evidence type="ECO:0000313" key="2">
    <source>
        <dbReference type="EMBL" id="KKN76528.1"/>
    </source>
</evidence>
<reference evidence="2" key="1">
    <citation type="journal article" date="2015" name="Nature">
        <title>Complex archaea that bridge the gap between prokaryotes and eukaryotes.</title>
        <authorList>
            <person name="Spang A."/>
            <person name="Saw J.H."/>
            <person name="Jorgensen S.L."/>
            <person name="Zaremba-Niedzwiedzka K."/>
            <person name="Martijn J."/>
            <person name="Lind A.E."/>
            <person name="van Eijk R."/>
            <person name="Schleper C."/>
            <person name="Guy L."/>
            <person name="Ettema T.J."/>
        </authorList>
    </citation>
    <scope>NUCLEOTIDE SEQUENCE</scope>
</reference>
<accession>A0A0F9WE53</accession>
<name>A0A0F9WE53_9ZZZZ</name>
<protein>
    <recommendedName>
        <fullName evidence="1">Glycosyltransferase 2-like domain-containing protein</fullName>
    </recommendedName>
</protein>
<dbReference type="AlphaFoldDB" id="A0A0F9WE53"/>
<proteinExistence type="predicted"/>
<organism evidence="2">
    <name type="scientific">marine sediment metagenome</name>
    <dbReference type="NCBI Taxonomy" id="412755"/>
    <lineage>
        <taxon>unclassified sequences</taxon>
        <taxon>metagenomes</taxon>
        <taxon>ecological metagenomes</taxon>
    </lineage>
</organism>
<comment type="caution">
    <text evidence="2">The sequence shown here is derived from an EMBL/GenBank/DDBJ whole genome shotgun (WGS) entry which is preliminary data.</text>
</comment>
<dbReference type="InterPro" id="IPR029044">
    <property type="entry name" value="Nucleotide-diphossugar_trans"/>
</dbReference>
<dbReference type="InterPro" id="IPR001173">
    <property type="entry name" value="Glyco_trans_2-like"/>
</dbReference>
<dbReference type="EMBL" id="LAZR01000295">
    <property type="protein sequence ID" value="KKN76528.1"/>
    <property type="molecule type" value="Genomic_DNA"/>
</dbReference>
<feature type="domain" description="Glycosyltransferase 2-like" evidence="1">
    <location>
        <begin position="7"/>
        <end position="119"/>
    </location>
</feature>
<dbReference type="Gene3D" id="3.90.550.10">
    <property type="entry name" value="Spore Coat Polysaccharide Biosynthesis Protein SpsA, Chain A"/>
    <property type="match status" value="1"/>
</dbReference>
<dbReference type="PANTHER" id="PTHR43179:SF7">
    <property type="entry name" value="RHAMNOSYLTRANSFERASE WBBL"/>
    <property type="match status" value="1"/>
</dbReference>
<dbReference type="SUPFAM" id="SSF53448">
    <property type="entry name" value="Nucleotide-diphospho-sugar transferases"/>
    <property type="match status" value="1"/>
</dbReference>
<dbReference type="Pfam" id="PF00535">
    <property type="entry name" value="Glycos_transf_2"/>
    <property type="match status" value="1"/>
</dbReference>
<sequence length="289" mass="33368">MDAKLDILVPTHNHLDQTMRCIESLYNYTRAPFHLIVTDDSTDGLTPRYFKQLQKEHDNITYVRSLKQYKCGNEFINVGLSHCKTPYMVLVVNSMMVEPDWETAGLHLMEADHEVGVVGFKCLKHEGWIESAGLMITEDLSSLRDIGTGQAGHRLSRVYECMAVQFAFVLLRKEAATGNLREDIFHGFRGMEDLDNCFVIRGKGWKILYCGLGIGFHQTYATREARDEESLRQNLENREVFAKRWGFWASYQKIFPFLGEMLPDVKPREMRLPPNFQTGELQVKEYATK</sequence>
<gene>
    <name evidence="2" type="ORF">LCGC14_0370370</name>
</gene>